<comment type="function">
    <text evidence="10">Involved in inositol deacylation of GPI-anchored proteins which plays important roles in the quality control and ER-associated degradation of GPI-anchored proteins.</text>
</comment>
<dbReference type="InterPro" id="IPR029058">
    <property type="entry name" value="AB_hydrolase_fold"/>
</dbReference>
<keyword evidence="3 10" id="KW-0813">Transport</keyword>
<dbReference type="InterPro" id="IPR040357">
    <property type="entry name" value="Vma22/CCDC115"/>
</dbReference>
<feature type="domain" description="GPI inositol-deacylase transmembrane" evidence="13">
    <location>
        <begin position="864"/>
        <end position="1120"/>
    </location>
</feature>
<keyword evidence="8 10" id="KW-1133">Transmembrane helix</keyword>
<dbReference type="InterPro" id="IPR039529">
    <property type="entry name" value="PGAP1/BST1"/>
</dbReference>
<evidence type="ECO:0000256" key="3">
    <source>
        <dbReference type="ARBA" id="ARBA00022448"/>
    </source>
</evidence>
<dbReference type="GO" id="GO:0005789">
    <property type="term" value="C:endoplasmic reticulum membrane"/>
    <property type="evidence" value="ECO:0007669"/>
    <property type="project" value="UniProtKB-SubCell"/>
</dbReference>
<feature type="transmembrane region" description="Helical" evidence="10">
    <location>
        <begin position="891"/>
        <end position="913"/>
    </location>
</feature>
<keyword evidence="6 10" id="KW-0256">Endoplasmic reticulum</keyword>
<evidence type="ECO:0000256" key="6">
    <source>
        <dbReference type="ARBA" id="ARBA00022824"/>
    </source>
</evidence>
<feature type="region of interest" description="Disordered" evidence="11">
    <location>
        <begin position="1338"/>
        <end position="1429"/>
    </location>
</feature>
<evidence type="ECO:0000256" key="5">
    <source>
        <dbReference type="ARBA" id="ARBA00022801"/>
    </source>
</evidence>
<reference evidence="14" key="2">
    <citation type="journal article" date="2019" name="IMA Fungus">
        <title>Genome sequencing and comparison of five Tilletia species to identify candidate genes for the detection of regulated species infecting wheat.</title>
        <authorList>
            <person name="Nguyen H.D.T."/>
            <person name="Sultana T."/>
            <person name="Kesanakurti P."/>
            <person name="Hambleton S."/>
        </authorList>
    </citation>
    <scope>NUCLEOTIDE SEQUENCE</scope>
    <source>
        <strain evidence="14">DAOMC 236416</strain>
    </source>
</reference>
<organism evidence="14 15">
    <name type="scientific">Tilletia indica</name>
    <dbReference type="NCBI Taxonomy" id="43049"/>
    <lineage>
        <taxon>Eukaryota</taxon>
        <taxon>Fungi</taxon>
        <taxon>Dikarya</taxon>
        <taxon>Basidiomycota</taxon>
        <taxon>Ustilaginomycotina</taxon>
        <taxon>Exobasidiomycetes</taxon>
        <taxon>Tilletiales</taxon>
        <taxon>Tilletiaceae</taxon>
        <taxon>Tilletia</taxon>
    </lineage>
</organism>
<gene>
    <name evidence="14" type="ORF">A4X13_0g461</name>
</gene>
<keyword evidence="4 10" id="KW-0812">Transmembrane</keyword>
<comment type="caution">
    <text evidence="14">The sequence shown here is derived from an EMBL/GenBank/DDBJ whole genome shotgun (WGS) entry which is preliminary data.</text>
</comment>
<dbReference type="Pfam" id="PF21730">
    <property type="entry name" value="Vma22_CCDC115"/>
    <property type="match status" value="1"/>
</dbReference>
<feature type="transmembrane region" description="Helical" evidence="10">
    <location>
        <begin position="37"/>
        <end position="66"/>
    </location>
</feature>
<dbReference type="Pfam" id="PF25140">
    <property type="entry name" value="PGAP1_TMD"/>
    <property type="match status" value="1"/>
</dbReference>
<feature type="transmembrane region" description="Helical" evidence="10">
    <location>
        <begin position="766"/>
        <end position="786"/>
    </location>
</feature>
<dbReference type="GO" id="GO:0006888">
    <property type="term" value="P:endoplasmic reticulum to Golgi vesicle-mediated transport"/>
    <property type="evidence" value="ECO:0007669"/>
    <property type="project" value="TreeGrafter"/>
</dbReference>
<comment type="similarity">
    <text evidence="2 10">Belongs to the GPI inositol-deacylase family.</text>
</comment>
<feature type="transmembrane region" description="Helical" evidence="10">
    <location>
        <begin position="1009"/>
        <end position="1030"/>
    </location>
</feature>
<feature type="domain" description="GPI inositol-deacylase PGAP1-like alpha/beta" evidence="12">
    <location>
        <begin position="113"/>
        <end position="368"/>
    </location>
</feature>
<evidence type="ECO:0000256" key="11">
    <source>
        <dbReference type="SAM" id="MobiDB-lite"/>
    </source>
</evidence>
<dbReference type="SUPFAM" id="SSF53474">
    <property type="entry name" value="alpha/beta-Hydrolases"/>
    <property type="match status" value="1"/>
</dbReference>
<evidence type="ECO:0000256" key="9">
    <source>
        <dbReference type="ARBA" id="ARBA00023136"/>
    </source>
</evidence>
<evidence type="ECO:0000256" key="10">
    <source>
        <dbReference type="RuleBase" id="RU365011"/>
    </source>
</evidence>
<reference evidence="14" key="1">
    <citation type="submission" date="2016-04" db="EMBL/GenBank/DDBJ databases">
        <authorList>
            <person name="Nguyen H.D."/>
            <person name="Samba Siva P."/>
            <person name="Cullis J."/>
            <person name="Levesque C.A."/>
            <person name="Hambleton S."/>
        </authorList>
    </citation>
    <scope>NUCLEOTIDE SEQUENCE</scope>
    <source>
        <strain evidence="14">DAOMC 236416</strain>
    </source>
</reference>
<evidence type="ECO:0000256" key="1">
    <source>
        <dbReference type="ARBA" id="ARBA00004477"/>
    </source>
</evidence>
<evidence type="ECO:0000256" key="4">
    <source>
        <dbReference type="ARBA" id="ARBA00022692"/>
    </source>
</evidence>
<feature type="transmembrane region" description="Helical" evidence="10">
    <location>
        <begin position="1102"/>
        <end position="1120"/>
    </location>
</feature>
<feature type="compositionally biased region" description="Basic and acidic residues" evidence="11">
    <location>
        <begin position="1400"/>
        <end position="1409"/>
    </location>
</feature>
<protein>
    <recommendedName>
        <fullName evidence="10">GPI inositol-deacylase</fullName>
        <ecNumber evidence="10">3.1.-.-</ecNumber>
    </recommendedName>
</protein>
<dbReference type="InterPro" id="IPR012908">
    <property type="entry name" value="PGAP1-ab_dom-like"/>
</dbReference>
<dbReference type="PANTHER" id="PTHR15495">
    <property type="entry name" value="NEGATIVE REGULATOR OF VESICLE FORMATION-RELATED"/>
    <property type="match status" value="1"/>
</dbReference>
<sequence length="1484" mass="161380">MLLTLLLGSRGRRTRGRRGGRGGGSWENASAQRRDVVLSIGIVLLSLLTVLGLSRSFFGLASSLGLSQQCRMSRMWPAYAAHQPSSPSGLGRKYSLFLYRERGPQGHPQHDRPTGTPALFIPGNAGHYAQIRSVASSCATQYYEDDGLSTVKKEWVNAPGPIDWWTVHFNEDFSAFHSQTMLDQATYVNEVIAYLLKLYAPISNHNITSVPILAHSMGGIVARLMLDQPNYVAESVDTIITLSTPHAFPPAPFDRGLESIYSRINKPAHLYSKQMLEAGDDSTKLEAVRRSFPNFADVLLISIGSGALDTQITSESSSLALGSPSLPALWPSAQAISTFTSALPGLWSSVGHVSMAWCDQLRERVARASMMDGLLFPDARSRLGVQHTQRRKELWQRILGSNAEWGQGESHQMELPLPGTTPNTVHSADLQGQDSVSFDLSSKSAELDLDLEVLTDLAVGNDPTLGLGVVAKPELVILLCKGTSAEVDPSKCTTVSPSSYDLLPPSSFHPTMSQPTQFSPSILFPHAETRYELPGQGLRRWSASLAELRKEGYTSITVSKLLHARGSGWFRAGWTASQPIVVTPESTQNPAGALSSVTLQISDVLAAQSGSTEIGPVLKFLVPSMDSSLLAYRLDLNLAMCDPSTPASSPITSRLDFSPMVQARHRGTGDAAWFPSLMEAQERNGGAAGPTASDDRLRMSLYASSPFIAPASSAQQGTVFSLFFDPISLKAFNGKEGDIACHIGGLHSITVRIDWMASLGLLVMRYRFAALVFPFAMLCMMAGLIWDDWNAPSESDAKDRSEDGDNEFPSSEDVPFPALLPALWTFGPRVLLILSIASMLLALIQAAMVKFGSAQDAYDQGMLNWLLGYPGPASFSFIALGPVLLLATFSILVLQTVFLVGLVRVLSIFAAPFTRGSTNSGNEGDRTKGDTRLFGYSRTTLIAIGTVIIAIFFLIPYQLAFLIATMVQLLNAVRASADLRQERRKLATSSSARPTADSSEKASRYNQQMLVLALMMSVLPIRAPVLIVWARNVLLGVRAPATTPGLGDHNVLEIISFVLLVQVGSSGRLLQPAPSRTLARITQLLFSVVAIKSLTWGLRYTYLLYDGLNILFIWLLFVQWRARKLGAGSTTTSTSTMTPSDYTLLRQRGDFEEIDESSAYDRGEDGEDFTVHSGAAGRSVLQARHSRPGASSASHEEKPSQQKIKTQILCMDLPAELSASSVLPPSLAASADLSKSKSKLRDGSRTLSSQEHLDHLLKQYLDLAATYHDLRLRSGQHFAQGHLDLVRARMQVGGWNLAKLGKDGWDARLAAQTQVRARVMKDEEVSLGRLVGFETFSPSLVGSEGEGEKDEVKPYVIDEGDASAGLRQRRKQKTGADDAGTTESKEVTEEKEQDQDKDDDEKKKDGDGRRSKRPPLPPDPLYQFAALPPPSLRSAKNHFEQALVLSLGGPRTTDDDRQPDIIAVVLEMAQLSEAIDAAKRAIGQ</sequence>
<keyword evidence="15" id="KW-1185">Reference proteome</keyword>
<keyword evidence="7 10" id="KW-0653">Protein transport</keyword>
<dbReference type="PANTHER" id="PTHR15495:SF7">
    <property type="entry name" value="GPI INOSITOL-DEACYLASE"/>
    <property type="match status" value="1"/>
</dbReference>
<evidence type="ECO:0000313" key="14">
    <source>
        <dbReference type="EMBL" id="KAE8260243.1"/>
    </source>
</evidence>
<feature type="transmembrane region" description="Helical" evidence="10">
    <location>
        <begin position="830"/>
        <end position="851"/>
    </location>
</feature>
<dbReference type="GO" id="GO:0006505">
    <property type="term" value="P:GPI anchor metabolic process"/>
    <property type="evidence" value="ECO:0007669"/>
    <property type="project" value="TreeGrafter"/>
</dbReference>
<feature type="transmembrane region" description="Helical" evidence="10">
    <location>
        <begin position="933"/>
        <end position="953"/>
    </location>
</feature>
<name>A0A177TIA6_9BASI</name>
<dbReference type="Gene3D" id="3.40.50.1820">
    <property type="entry name" value="alpha/beta hydrolase"/>
    <property type="match status" value="1"/>
</dbReference>
<evidence type="ECO:0000259" key="13">
    <source>
        <dbReference type="Pfam" id="PF25140"/>
    </source>
</evidence>
<dbReference type="Proteomes" id="UP000077521">
    <property type="component" value="Unassembled WGS sequence"/>
</dbReference>
<dbReference type="GO" id="GO:0050185">
    <property type="term" value="F:phosphatidylinositol deacylase activity"/>
    <property type="evidence" value="ECO:0007669"/>
    <property type="project" value="TreeGrafter"/>
</dbReference>
<dbReference type="InterPro" id="IPR056824">
    <property type="entry name" value="PGAP1_TMD"/>
</dbReference>
<dbReference type="GO" id="GO:0015031">
    <property type="term" value="P:protein transport"/>
    <property type="evidence" value="ECO:0007669"/>
    <property type="project" value="UniProtKB-KW"/>
</dbReference>
<feature type="transmembrane region" description="Helical" evidence="10">
    <location>
        <begin position="863"/>
        <end position="885"/>
    </location>
</feature>
<proteinExistence type="inferred from homology"/>
<feature type="region of interest" description="Disordered" evidence="11">
    <location>
        <begin position="1181"/>
        <end position="1203"/>
    </location>
</feature>
<keyword evidence="9 10" id="KW-0472">Membrane</keyword>
<evidence type="ECO:0000259" key="12">
    <source>
        <dbReference type="Pfam" id="PF07819"/>
    </source>
</evidence>
<dbReference type="Pfam" id="PF07819">
    <property type="entry name" value="PGAP1"/>
    <property type="match status" value="1"/>
</dbReference>
<evidence type="ECO:0000256" key="2">
    <source>
        <dbReference type="ARBA" id="ARBA00006931"/>
    </source>
</evidence>
<evidence type="ECO:0000256" key="8">
    <source>
        <dbReference type="ARBA" id="ARBA00022989"/>
    </source>
</evidence>
<evidence type="ECO:0000313" key="15">
    <source>
        <dbReference type="Proteomes" id="UP000077521"/>
    </source>
</evidence>
<comment type="subcellular location">
    <subcellularLocation>
        <location evidence="1">Endoplasmic reticulum membrane</location>
        <topology evidence="1">Multi-pass membrane protein</topology>
    </subcellularLocation>
</comment>
<dbReference type="EC" id="3.1.-.-" evidence="10"/>
<accession>A0A177TIA6</accession>
<evidence type="ECO:0000256" key="7">
    <source>
        <dbReference type="ARBA" id="ARBA00022927"/>
    </source>
</evidence>
<dbReference type="EMBL" id="LWDF02000015">
    <property type="protein sequence ID" value="KAE8260243.1"/>
    <property type="molecule type" value="Genomic_DNA"/>
</dbReference>
<keyword evidence="5 10" id="KW-0378">Hydrolase</keyword>